<dbReference type="Gene3D" id="1.20.144.10">
    <property type="entry name" value="Phosphatidic acid phosphatase type 2/haloperoxidase"/>
    <property type="match status" value="2"/>
</dbReference>
<evidence type="ECO:0000313" key="4">
    <source>
        <dbReference type="Proteomes" id="UP000271426"/>
    </source>
</evidence>
<dbReference type="SMART" id="SM00014">
    <property type="entry name" value="acidPPc"/>
    <property type="match status" value="1"/>
</dbReference>
<dbReference type="KEGG" id="cpso:CPPEL_00735"/>
<dbReference type="SUPFAM" id="SSF48317">
    <property type="entry name" value="Acid phosphatase/Vanadium-dependent haloperoxidase"/>
    <property type="match status" value="1"/>
</dbReference>
<organism evidence="3 4">
    <name type="scientific">Corynebacterium pseudopelargi</name>
    <dbReference type="NCBI Taxonomy" id="2080757"/>
    <lineage>
        <taxon>Bacteria</taxon>
        <taxon>Bacillati</taxon>
        <taxon>Actinomycetota</taxon>
        <taxon>Actinomycetes</taxon>
        <taxon>Mycobacteriales</taxon>
        <taxon>Corynebacteriaceae</taxon>
        <taxon>Corynebacterium</taxon>
    </lineage>
</organism>
<dbReference type="OrthoDB" id="5289372at2"/>
<feature type="transmembrane region" description="Helical" evidence="1">
    <location>
        <begin position="149"/>
        <end position="167"/>
    </location>
</feature>
<gene>
    <name evidence="3" type="ORF">CPPEL_00735</name>
</gene>
<reference evidence="3 4" key="1">
    <citation type="submission" date="2018-11" db="EMBL/GenBank/DDBJ databases">
        <authorList>
            <person name="Kleinhagauer T."/>
            <person name="Glaeser S.P."/>
            <person name="Spergser J."/>
            <person name="Ruckert C."/>
            <person name="Kaempfer P."/>
            <person name="Busse H.-J."/>
        </authorList>
    </citation>
    <scope>NUCLEOTIDE SEQUENCE [LARGE SCALE GENOMIC DNA]</scope>
    <source>
        <strain evidence="3 4">812CH</strain>
    </source>
</reference>
<keyword evidence="4" id="KW-1185">Reference proteome</keyword>
<evidence type="ECO:0000256" key="1">
    <source>
        <dbReference type="SAM" id="Phobius"/>
    </source>
</evidence>
<dbReference type="Pfam" id="PF01569">
    <property type="entry name" value="PAP2"/>
    <property type="match status" value="1"/>
</dbReference>
<dbReference type="PANTHER" id="PTHR14969">
    <property type="entry name" value="SPHINGOSINE-1-PHOSPHATE PHOSPHOHYDROLASE"/>
    <property type="match status" value="1"/>
</dbReference>
<dbReference type="EMBL" id="CP033898">
    <property type="protein sequence ID" value="AZA08295.1"/>
    <property type="molecule type" value="Genomic_DNA"/>
</dbReference>
<sequence>MHSPLRGILLILSAIMLGALSANAVIKGIDIKLLTWVAEHRFEHMIAATLALSNVFTPLSILGFALLAGALAWWVTSSRRAFSYIVFVVGAATLLAQGMKFIFQRPRPDAAFQVIPALNYAFPSGHVTGVVALSSAIVLLVLHVAGKQVALAAGFFATLLIGATAWSRVYLGVQWPSDIIAAALIGFGVALAASPILKGFQAPGGVEQSSGAPVSEHPVILQ</sequence>
<evidence type="ECO:0000259" key="2">
    <source>
        <dbReference type="SMART" id="SM00014"/>
    </source>
</evidence>
<accession>A0A3G6IRS2</accession>
<protein>
    <submittedName>
        <fullName evidence="3">Phosphatidylglycerophosphatase B</fullName>
    </submittedName>
</protein>
<evidence type="ECO:0000313" key="3">
    <source>
        <dbReference type="EMBL" id="AZA08295.1"/>
    </source>
</evidence>
<feature type="domain" description="Phosphatidic acid phosphatase type 2/haloperoxidase" evidence="2">
    <location>
        <begin position="82"/>
        <end position="194"/>
    </location>
</feature>
<dbReference type="PANTHER" id="PTHR14969:SF13">
    <property type="entry name" value="AT30094P"/>
    <property type="match status" value="1"/>
</dbReference>
<feature type="transmembrane region" description="Helical" evidence="1">
    <location>
        <begin position="45"/>
        <end position="74"/>
    </location>
</feature>
<dbReference type="InterPro" id="IPR036938">
    <property type="entry name" value="PAP2/HPO_sf"/>
</dbReference>
<feature type="transmembrane region" description="Helical" evidence="1">
    <location>
        <begin position="81"/>
        <end position="103"/>
    </location>
</feature>
<dbReference type="Proteomes" id="UP000271426">
    <property type="component" value="Chromosome"/>
</dbReference>
<keyword evidence="1" id="KW-0472">Membrane</keyword>
<proteinExistence type="predicted"/>
<name>A0A3G6IRS2_9CORY</name>
<dbReference type="InterPro" id="IPR000326">
    <property type="entry name" value="PAP2/HPO"/>
</dbReference>
<keyword evidence="1" id="KW-1133">Transmembrane helix</keyword>
<dbReference type="AlphaFoldDB" id="A0A3G6IRS2"/>
<feature type="transmembrane region" description="Helical" evidence="1">
    <location>
        <begin position="123"/>
        <end position="142"/>
    </location>
</feature>
<keyword evidence="1" id="KW-0812">Transmembrane</keyword>
<dbReference type="RefSeq" id="WP_123959224.1">
    <property type="nucleotide sequence ID" value="NZ_CP033898.1"/>
</dbReference>
<feature type="transmembrane region" description="Helical" evidence="1">
    <location>
        <begin position="179"/>
        <end position="197"/>
    </location>
</feature>